<comment type="catalytic activity">
    <reaction evidence="6">
        <text>D-glucose 6-phosphate + NADP(+) = 6-phospho-D-glucono-1,5-lactone + NADPH + H(+)</text>
        <dbReference type="Rhea" id="RHEA:15841"/>
        <dbReference type="ChEBI" id="CHEBI:15378"/>
        <dbReference type="ChEBI" id="CHEBI:57783"/>
        <dbReference type="ChEBI" id="CHEBI:57955"/>
        <dbReference type="ChEBI" id="CHEBI:58349"/>
        <dbReference type="ChEBI" id="CHEBI:61548"/>
        <dbReference type="EC" id="1.1.1.49"/>
    </reaction>
</comment>
<name>A0A2T2X0M9_9FIRM</name>
<accession>A0A2T2X0M9</accession>
<keyword evidence="2 6" id="KW-0313">Glucose metabolism</keyword>
<dbReference type="NCBIfam" id="TIGR00871">
    <property type="entry name" value="zwf"/>
    <property type="match status" value="1"/>
</dbReference>
<gene>
    <name evidence="6 9" type="primary">zwf</name>
    <name evidence="9" type="ORF">C7B43_10790</name>
</gene>
<evidence type="ECO:0000259" key="7">
    <source>
        <dbReference type="Pfam" id="PF00479"/>
    </source>
</evidence>
<feature type="active site" description="Proton acceptor" evidence="6">
    <location>
        <position position="234"/>
    </location>
</feature>
<comment type="similarity">
    <text evidence="6">Belongs to the glucose-6-phosphate dehydrogenase family.</text>
</comment>
<comment type="function">
    <text evidence="6">Catalyzes the oxidation of glucose 6-phosphate to 6-phosphogluconolactone.</text>
</comment>
<feature type="binding site" evidence="6">
    <location>
        <position position="142"/>
    </location>
    <ligand>
        <name>NADP(+)</name>
        <dbReference type="ChEBI" id="CHEBI:58349"/>
    </ligand>
</feature>
<dbReference type="EMBL" id="PXYT01000022">
    <property type="protein sequence ID" value="PSR28036.1"/>
    <property type="molecule type" value="Genomic_DNA"/>
</dbReference>
<dbReference type="InterPro" id="IPR036291">
    <property type="entry name" value="NAD(P)-bd_dom_sf"/>
</dbReference>
<feature type="domain" description="Glucose-6-phosphate dehydrogenase NAD-binding" evidence="7">
    <location>
        <begin position="9"/>
        <end position="181"/>
    </location>
</feature>
<dbReference type="SUPFAM" id="SSF55347">
    <property type="entry name" value="Glyceraldehyde-3-phosphate dehydrogenase-like, C-terminal domain"/>
    <property type="match status" value="1"/>
</dbReference>
<organism evidence="9 10">
    <name type="scientific">Sulfobacillus benefaciens</name>
    <dbReference type="NCBI Taxonomy" id="453960"/>
    <lineage>
        <taxon>Bacteria</taxon>
        <taxon>Bacillati</taxon>
        <taxon>Bacillota</taxon>
        <taxon>Clostridia</taxon>
        <taxon>Eubacteriales</taxon>
        <taxon>Clostridiales Family XVII. Incertae Sedis</taxon>
        <taxon>Sulfobacillus</taxon>
    </lineage>
</organism>
<dbReference type="GO" id="GO:0005829">
    <property type="term" value="C:cytosol"/>
    <property type="evidence" value="ECO:0007669"/>
    <property type="project" value="TreeGrafter"/>
</dbReference>
<dbReference type="GO" id="GO:0050661">
    <property type="term" value="F:NADP binding"/>
    <property type="evidence" value="ECO:0007669"/>
    <property type="project" value="UniProtKB-UniRule"/>
</dbReference>
<dbReference type="Gene3D" id="3.40.50.720">
    <property type="entry name" value="NAD(P)-binding Rossmann-like Domain"/>
    <property type="match status" value="1"/>
</dbReference>
<dbReference type="UniPathway" id="UPA00115">
    <property type="reaction ID" value="UER00408"/>
</dbReference>
<evidence type="ECO:0000256" key="4">
    <source>
        <dbReference type="ARBA" id="ARBA00023002"/>
    </source>
</evidence>
<feature type="domain" description="Glucose-6-phosphate dehydrogenase C-terminal" evidence="8">
    <location>
        <begin position="183"/>
        <end position="468"/>
    </location>
</feature>
<evidence type="ECO:0000313" key="10">
    <source>
        <dbReference type="Proteomes" id="UP000242699"/>
    </source>
</evidence>
<feature type="binding site" evidence="6">
    <location>
        <position position="334"/>
    </location>
    <ligand>
        <name>substrate</name>
    </ligand>
</feature>
<feature type="binding site" evidence="6">
    <location>
        <position position="176"/>
    </location>
    <ligand>
        <name>substrate</name>
    </ligand>
</feature>
<proteinExistence type="inferred from homology"/>
<dbReference type="InterPro" id="IPR022674">
    <property type="entry name" value="G6P_DH_NAD-bd"/>
</dbReference>
<feature type="binding site" evidence="6">
    <location>
        <position position="210"/>
    </location>
    <ligand>
        <name>substrate</name>
    </ligand>
</feature>
<evidence type="ECO:0000313" key="9">
    <source>
        <dbReference type="EMBL" id="PSR28036.1"/>
    </source>
</evidence>
<dbReference type="Pfam" id="PF00479">
    <property type="entry name" value="G6PD_N"/>
    <property type="match status" value="1"/>
</dbReference>
<dbReference type="SUPFAM" id="SSF51735">
    <property type="entry name" value="NAD(P)-binding Rossmann-fold domains"/>
    <property type="match status" value="1"/>
</dbReference>
<dbReference type="Proteomes" id="UP000242699">
    <property type="component" value="Unassembled WGS sequence"/>
</dbReference>
<comment type="pathway">
    <text evidence="1 6">Carbohydrate degradation; pentose phosphate pathway; D-ribulose 5-phosphate from D-glucose 6-phosphate (oxidative stage): step 1/3.</text>
</comment>
<keyword evidence="5 6" id="KW-0119">Carbohydrate metabolism</keyword>
<dbReference type="PRINTS" id="PR00079">
    <property type="entry name" value="G6PDHDRGNASE"/>
</dbReference>
<dbReference type="GO" id="GO:0006006">
    <property type="term" value="P:glucose metabolic process"/>
    <property type="evidence" value="ECO:0007669"/>
    <property type="project" value="UniProtKB-KW"/>
</dbReference>
<comment type="caution">
    <text evidence="9">The sequence shown here is derived from an EMBL/GenBank/DDBJ whole genome shotgun (WGS) entry which is preliminary data.</text>
</comment>
<comment type="caution">
    <text evidence="6">Lacks conserved residue(s) required for the propagation of feature annotation.</text>
</comment>
<dbReference type="PIRSF" id="PIRSF000110">
    <property type="entry name" value="G6PD"/>
    <property type="match status" value="1"/>
</dbReference>
<dbReference type="Pfam" id="PF02781">
    <property type="entry name" value="G6PD_C"/>
    <property type="match status" value="1"/>
</dbReference>
<evidence type="ECO:0000256" key="1">
    <source>
        <dbReference type="ARBA" id="ARBA00004937"/>
    </source>
</evidence>
<keyword evidence="3 6" id="KW-0521">NADP</keyword>
<evidence type="ECO:0000256" key="2">
    <source>
        <dbReference type="ARBA" id="ARBA00022526"/>
    </source>
</evidence>
<feature type="binding site" evidence="6">
    <location>
        <begin position="86"/>
        <end position="87"/>
    </location>
    <ligand>
        <name>NADP(+)</name>
        <dbReference type="ChEBI" id="CHEBI:58349"/>
    </ligand>
</feature>
<dbReference type="PANTHER" id="PTHR23429:SF0">
    <property type="entry name" value="GLUCOSE-6-PHOSPHATE 1-DEHYDROGENASE"/>
    <property type="match status" value="1"/>
</dbReference>
<feature type="binding site" evidence="6">
    <location>
        <position position="172"/>
    </location>
    <ligand>
        <name>substrate</name>
    </ligand>
</feature>
<protein>
    <recommendedName>
        <fullName evidence="6">Glucose-6-phosphate 1-dehydrogenase</fullName>
        <shortName evidence="6">G6PD</shortName>
        <ecNumber evidence="6">1.1.1.49</ecNumber>
    </recommendedName>
</protein>
<dbReference type="Gene3D" id="3.30.360.10">
    <property type="entry name" value="Dihydrodipicolinate Reductase, domain 2"/>
    <property type="match status" value="1"/>
</dbReference>
<dbReference type="EC" id="1.1.1.49" evidence="6"/>
<dbReference type="InterPro" id="IPR001282">
    <property type="entry name" value="G6P_DH"/>
</dbReference>
<dbReference type="HAMAP" id="MF_00966">
    <property type="entry name" value="G6PD"/>
    <property type="match status" value="1"/>
</dbReference>
<feature type="binding site" evidence="6">
    <location>
        <begin position="12"/>
        <end position="19"/>
    </location>
    <ligand>
        <name>NADP(+)</name>
        <dbReference type="ChEBI" id="CHEBI:58349"/>
    </ligand>
</feature>
<evidence type="ECO:0000259" key="8">
    <source>
        <dbReference type="Pfam" id="PF02781"/>
    </source>
</evidence>
<feature type="binding site" evidence="6">
    <location>
        <position position="229"/>
    </location>
    <ligand>
        <name>substrate</name>
    </ligand>
</feature>
<evidence type="ECO:0000256" key="3">
    <source>
        <dbReference type="ARBA" id="ARBA00022857"/>
    </source>
</evidence>
<reference evidence="9 10" key="1">
    <citation type="journal article" date="2014" name="BMC Genomics">
        <title>Comparison of environmental and isolate Sulfobacillus genomes reveals diverse carbon, sulfur, nitrogen, and hydrogen metabolisms.</title>
        <authorList>
            <person name="Justice N.B."/>
            <person name="Norman A."/>
            <person name="Brown C.T."/>
            <person name="Singh A."/>
            <person name="Thomas B.C."/>
            <person name="Banfield J.F."/>
        </authorList>
    </citation>
    <scope>NUCLEOTIDE SEQUENCE [LARGE SCALE GENOMIC DNA]</scope>
    <source>
        <strain evidence="9">AMDSBA1</strain>
    </source>
</reference>
<evidence type="ECO:0000256" key="5">
    <source>
        <dbReference type="ARBA" id="ARBA00023277"/>
    </source>
</evidence>
<dbReference type="GO" id="GO:0004345">
    <property type="term" value="F:glucose-6-phosphate dehydrogenase activity"/>
    <property type="evidence" value="ECO:0007669"/>
    <property type="project" value="UniProtKB-UniRule"/>
</dbReference>
<dbReference type="InterPro" id="IPR022675">
    <property type="entry name" value="G6P_DH_C"/>
</dbReference>
<dbReference type="NCBIfam" id="NF009492">
    <property type="entry name" value="PRK12853.1-3"/>
    <property type="match status" value="1"/>
</dbReference>
<dbReference type="AlphaFoldDB" id="A0A2T2X0M9"/>
<dbReference type="PANTHER" id="PTHR23429">
    <property type="entry name" value="GLUCOSE-6-PHOSPHATE 1-DEHYDROGENASE G6PD"/>
    <property type="match status" value="1"/>
</dbReference>
<evidence type="ECO:0000256" key="6">
    <source>
        <dbReference type="HAMAP-Rule" id="MF_00966"/>
    </source>
</evidence>
<keyword evidence="4 6" id="KW-0560">Oxidoreductase</keyword>
<sequence>MSETQSTFVILGATGDLTRRLLFPAIYRLYAQNEWTAGQIVGYAVEKWDRNQFLDHIKTNLKAFVTGFDEKTWEGLAARIQYQSGDLSAPSLGALKRFVQDDAIFYLGLPPQLFANAAQGLGQAGLSRPPHSGIFRRIVIEKPFGWDLKSARALGQALSPWWQEDQVFRIDHFLGKDTVQNVLVFRFINRLLASIWDSQHIAQVQITYAETLGLEGRWQYYDKAGALRDMLQNHLMQLFTLVAMEPPSEWDADILHNHKAEVLRAVRSLPPERLADFAVAGQYSAGQVGGHAVPAYTEEEGIKTDSATETYAALKLYVDNWRWYGVPFYLRSGKRMAQDYAEIGVQLKSVPEKLFGAGLSDWLVFRMKPDEAIDLVMWAKKPGMDLVSEQIVLTAPYKKAGESDYSAYEQLLLDVLKGDQSAFPRFDEVEASWRIVDPVLEAWKAQKPELYRAGTDGPAGQDRLMDANLSWRPLGTPS</sequence>
<dbReference type="GO" id="GO:0009051">
    <property type="term" value="P:pentose-phosphate shunt, oxidative branch"/>
    <property type="evidence" value="ECO:0007669"/>
    <property type="project" value="TreeGrafter"/>
</dbReference>